<dbReference type="RefSeq" id="WP_054464953.1">
    <property type="nucleotide sequence ID" value="NZ_CP159837.1"/>
</dbReference>
<keyword evidence="1" id="KW-0732">Signal</keyword>
<dbReference type="InterPro" id="IPR021256">
    <property type="entry name" value="DUF2808"/>
</dbReference>
<dbReference type="AlphaFoldDB" id="A0AAU8JM13"/>
<reference evidence="2" key="1">
    <citation type="submission" date="2024-07" db="EMBL/GenBank/DDBJ databases">
        <authorList>
            <person name="Kim Y.J."/>
            <person name="Jeong J.Y."/>
        </authorList>
    </citation>
    <scope>NUCLEOTIDE SEQUENCE</scope>
    <source>
        <strain evidence="2">GIHE-MW2</strain>
    </source>
</reference>
<name>A0AAU8JM13_9CYAN</name>
<gene>
    <name evidence="2" type="ORF">ABWT76_002871</name>
</gene>
<feature type="chain" id="PRO_5043975428" evidence="1">
    <location>
        <begin position="25"/>
        <end position="190"/>
    </location>
</feature>
<sequence length="190" mass="21215">MKRLLSVFAIVGCAWVGMPELTLAQTTGGFTLFGGPQRGYELDYYLARGKADVRDRYELKIPGNKLNAPVTQISIDYPNHYRGQFNTNRVQVVVGNEEKTLQCQEKSATTQVNPSDNRSAAPCLVSWDPESRSIQIQFTEPVAPRSNVELVFDRVKNPVFGGMFNFNCRVSTLTGAEFPQYIGTWVVAID</sequence>
<dbReference type="Pfam" id="PF10989">
    <property type="entry name" value="DUF2808"/>
    <property type="match status" value="1"/>
</dbReference>
<proteinExistence type="predicted"/>
<protein>
    <submittedName>
        <fullName evidence="2">DUF2808 domain-containing protein</fullName>
    </submittedName>
</protein>
<accession>A0AAU8JM13</accession>
<feature type="signal peptide" evidence="1">
    <location>
        <begin position="1"/>
        <end position="24"/>
    </location>
</feature>
<dbReference type="EMBL" id="CP159837">
    <property type="protein sequence ID" value="XCM39907.1"/>
    <property type="molecule type" value="Genomic_DNA"/>
</dbReference>
<organism evidence="2">
    <name type="scientific">Planktothricoides raciborskii GIHE-MW2</name>
    <dbReference type="NCBI Taxonomy" id="2792601"/>
    <lineage>
        <taxon>Bacteria</taxon>
        <taxon>Bacillati</taxon>
        <taxon>Cyanobacteriota</taxon>
        <taxon>Cyanophyceae</taxon>
        <taxon>Oscillatoriophycideae</taxon>
        <taxon>Oscillatoriales</taxon>
        <taxon>Oscillatoriaceae</taxon>
        <taxon>Planktothricoides</taxon>
    </lineage>
</organism>
<evidence type="ECO:0000256" key="1">
    <source>
        <dbReference type="SAM" id="SignalP"/>
    </source>
</evidence>
<evidence type="ECO:0000313" key="2">
    <source>
        <dbReference type="EMBL" id="XCM39907.1"/>
    </source>
</evidence>